<feature type="transmembrane region" description="Helical" evidence="7">
    <location>
        <begin position="99"/>
        <end position="121"/>
    </location>
</feature>
<organism evidence="11 12">
    <name type="scientific">Candidatus Andersenbacteria bacterium CG10_big_fil_rev_8_21_14_0_10_54_11</name>
    <dbReference type="NCBI Taxonomy" id="1974485"/>
    <lineage>
        <taxon>Bacteria</taxon>
        <taxon>Candidatus Anderseniibacteriota</taxon>
    </lineage>
</organism>
<dbReference type="InterPro" id="IPR011014">
    <property type="entry name" value="MscS_channel_TM-2"/>
</dbReference>
<dbReference type="Gene3D" id="1.10.287.1260">
    <property type="match status" value="1"/>
</dbReference>
<evidence type="ECO:0000256" key="7">
    <source>
        <dbReference type="SAM" id="Phobius"/>
    </source>
</evidence>
<dbReference type="InterPro" id="IPR010920">
    <property type="entry name" value="LSM_dom_sf"/>
</dbReference>
<feature type="transmembrane region" description="Helical" evidence="7">
    <location>
        <begin position="27"/>
        <end position="49"/>
    </location>
</feature>
<evidence type="ECO:0000256" key="6">
    <source>
        <dbReference type="ARBA" id="ARBA00023136"/>
    </source>
</evidence>
<dbReference type="SUPFAM" id="SSF50182">
    <property type="entry name" value="Sm-like ribonucleoproteins"/>
    <property type="match status" value="1"/>
</dbReference>
<dbReference type="InterPro" id="IPR049278">
    <property type="entry name" value="MS_channel_C"/>
</dbReference>
<dbReference type="InterPro" id="IPR006685">
    <property type="entry name" value="MscS_channel_2nd"/>
</dbReference>
<dbReference type="GO" id="GO:0055085">
    <property type="term" value="P:transmembrane transport"/>
    <property type="evidence" value="ECO:0007669"/>
    <property type="project" value="InterPro"/>
</dbReference>
<dbReference type="GO" id="GO:0005886">
    <property type="term" value="C:plasma membrane"/>
    <property type="evidence" value="ECO:0007669"/>
    <property type="project" value="UniProtKB-SubCell"/>
</dbReference>
<dbReference type="Pfam" id="PF21088">
    <property type="entry name" value="MS_channel_1st"/>
    <property type="match status" value="1"/>
</dbReference>
<evidence type="ECO:0000259" key="8">
    <source>
        <dbReference type="Pfam" id="PF00924"/>
    </source>
</evidence>
<dbReference type="AlphaFoldDB" id="A0A2M6WYS8"/>
<dbReference type="Gene3D" id="2.30.30.60">
    <property type="match status" value="1"/>
</dbReference>
<evidence type="ECO:0000259" key="9">
    <source>
        <dbReference type="Pfam" id="PF21082"/>
    </source>
</evidence>
<evidence type="ECO:0000256" key="3">
    <source>
        <dbReference type="ARBA" id="ARBA00022475"/>
    </source>
</evidence>
<dbReference type="EMBL" id="PEZP01000040">
    <property type="protein sequence ID" value="PIT97916.1"/>
    <property type="molecule type" value="Genomic_DNA"/>
</dbReference>
<evidence type="ECO:0000256" key="1">
    <source>
        <dbReference type="ARBA" id="ARBA00004651"/>
    </source>
</evidence>
<feature type="domain" description="Mechanosensitive ion channel MscS" evidence="8">
    <location>
        <begin position="184"/>
        <end position="250"/>
    </location>
</feature>
<feature type="transmembrane region" description="Helical" evidence="7">
    <location>
        <begin position="142"/>
        <end position="162"/>
    </location>
</feature>
<evidence type="ECO:0000256" key="4">
    <source>
        <dbReference type="ARBA" id="ARBA00022692"/>
    </source>
</evidence>
<evidence type="ECO:0000256" key="2">
    <source>
        <dbReference type="ARBA" id="ARBA00008017"/>
    </source>
</evidence>
<dbReference type="PANTHER" id="PTHR30566">
    <property type="entry name" value="YNAI-RELATED MECHANOSENSITIVE ION CHANNEL"/>
    <property type="match status" value="1"/>
</dbReference>
<evidence type="ECO:0000313" key="12">
    <source>
        <dbReference type="Proteomes" id="UP000230731"/>
    </source>
</evidence>
<keyword evidence="6 7" id="KW-0472">Membrane</keyword>
<keyword evidence="3" id="KW-1003">Cell membrane</keyword>
<feature type="transmembrane region" description="Helical" evidence="7">
    <location>
        <begin position="168"/>
        <end position="186"/>
    </location>
</feature>
<dbReference type="PANTHER" id="PTHR30566:SF25">
    <property type="entry name" value="INNER MEMBRANE PROTEIN"/>
    <property type="match status" value="1"/>
</dbReference>
<proteinExistence type="inferred from homology"/>
<name>A0A2M6WYS8_9BACT</name>
<reference evidence="12" key="1">
    <citation type="submission" date="2017-09" db="EMBL/GenBank/DDBJ databases">
        <title>Depth-based differentiation of microbial function through sediment-hosted aquifers and enrichment of novel symbionts in the deep terrestrial subsurface.</title>
        <authorList>
            <person name="Probst A.J."/>
            <person name="Ladd B."/>
            <person name="Jarett J.K."/>
            <person name="Geller-Mcgrath D.E."/>
            <person name="Sieber C.M.K."/>
            <person name="Emerson J.B."/>
            <person name="Anantharaman K."/>
            <person name="Thomas B.C."/>
            <person name="Malmstrom R."/>
            <person name="Stieglmeier M."/>
            <person name="Klingl A."/>
            <person name="Woyke T."/>
            <person name="Ryan C.M."/>
            <person name="Banfield J.F."/>
        </authorList>
    </citation>
    <scope>NUCLEOTIDE SEQUENCE [LARGE SCALE GENOMIC DNA]</scope>
</reference>
<dbReference type="SUPFAM" id="SSF82861">
    <property type="entry name" value="Mechanosensitive channel protein MscS (YggB), transmembrane region"/>
    <property type="match status" value="1"/>
</dbReference>
<dbReference type="Gene3D" id="3.30.70.100">
    <property type="match status" value="1"/>
</dbReference>
<evidence type="ECO:0000313" key="11">
    <source>
        <dbReference type="EMBL" id="PIT97916.1"/>
    </source>
</evidence>
<dbReference type="Pfam" id="PF21082">
    <property type="entry name" value="MS_channel_3rd"/>
    <property type="match status" value="1"/>
</dbReference>
<comment type="subcellular location">
    <subcellularLocation>
        <location evidence="1">Cell membrane</location>
        <topology evidence="1">Multi-pass membrane protein</topology>
    </subcellularLocation>
</comment>
<dbReference type="SUPFAM" id="SSF82689">
    <property type="entry name" value="Mechanosensitive channel protein MscS (YggB), C-terminal domain"/>
    <property type="match status" value="1"/>
</dbReference>
<feature type="transmembrane region" description="Helical" evidence="7">
    <location>
        <begin position="70"/>
        <end position="87"/>
    </location>
</feature>
<accession>A0A2M6WYS8</accession>
<keyword evidence="4 7" id="KW-0812">Transmembrane</keyword>
<comment type="similarity">
    <text evidence="2">Belongs to the MscS (TC 1.A.23) family.</text>
</comment>
<sequence>MALQSLVAAAAGQSVLGNTVSDYTAALLIFVVFVAAAGGVQWLLLRYFVRLARRTDTAFDDAMVAVVQTIKPPLYFLLGFYLALHYLRVTGFAERVVNVLLLALLVYQAVAALQILIDYFVQRRLIHAEDRAVQSAARVVKTLSSIVLWSLGFLFLLSNFGIDVTSLIAGLGIGGIAIALAAQNILGDLFSSLSIYFDKPFVPGDFIIFGDYMGTVQEVGIKTTRLTSLSGEEIVVPNTEITSVNVRNFGRMKERRVEFSFGVTYQASSEQLQTIPGIVREAVEQQKQTRFNRCHFHQFADFSLHFEAVYHMETKEYSAYMDAHQAILLSIKEAFEREGIEMAYPTRTVYVHEG</sequence>
<feature type="domain" description="Mechanosensitive ion channel transmembrane helices 2/3" evidence="10">
    <location>
        <begin position="143"/>
        <end position="183"/>
    </location>
</feature>
<dbReference type="InterPro" id="IPR023408">
    <property type="entry name" value="MscS_beta-dom_sf"/>
</dbReference>
<evidence type="ECO:0000259" key="10">
    <source>
        <dbReference type="Pfam" id="PF21088"/>
    </source>
</evidence>
<feature type="domain" description="Mechanosensitive ion channel MscS C-terminal" evidence="9">
    <location>
        <begin position="257"/>
        <end position="342"/>
    </location>
</feature>
<keyword evidence="5 7" id="KW-1133">Transmembrane helix</keyword>
<comment type="caution">
    <text evidence="11">The sequence shown here is derived from an EMBL/GenBank/DDBJ whole genome shotgun (WGS) entry which is preliminary data.</text>
</comment>
<gene>
    <name evidence="11" type="ORF">COT71_03620</name>
</gene>
<dbReference type="InterPro" id="IPR011066">
    <property type="entry name" value="MscS_channel_C_sf"/>
</dbReference>
<protein>
    <submittedName>
        <fullName evidence="11">Mechanosensitive ion channel protein MscS</fullName>
    </submittedName>
</protein>
<dbReference type="Pfam" id="PF00924">
    <property type="entry name" value="MS_channel_2nd"/>
    <property type="match status" value="1"/>
</dbReference>
<evidence type="ECO:0000256" key="5">
    <source>
        <dbReference type="ARBA" id="ARBA00022989"/>
    </source>
</evidence>
<dbReference type="Proteomes" id="UP000230731">
    <property type="component" value="Unassembled WGS sequence"/>
</dbReference>
<dbReference type="InterPro" id="IPR049142">
    <property type="entry name" value="MS_channel_1st"/>
</dbReference>